<evidence type="ECO:0000313" key="2">
    <source>
        <dbReference type="Proteomes" id="UP000199682"/>
    </source>
</evidence>
<accession>A0A1G9LM98</accession>
<dbReference type="PANTHER" id="PTHR30619:SF1">
    <property type="entry name" value="RECOMBINATION PROTEIN 2"/>
    <property type="match status" value="1"/>
</dbReference>
<dbReference type="InterPro" id="IPR052159">
    <property type="entry name" value="Competence_DNA_uptake"/>
</dbReference>
<reference evidence="2" key="1">
    <citation type="submission" date="2016-10" db="EMBL/GenBank/DDBJ databases">
        <authorList>
            <person name="Varghese N."/>
            <person name="Submissions S."/>
        </authorList>
    </citation>
    <scope>NUCLEOTIDE SEQUENCE [LARGE SCALE GENOMIC DNA]</scope>
    <source>
        <strain evidence="2">DSM 44796</strain>
    </source>
</reference>
<dbReference type="InterPro" id="IPR036866">
    <property type="entry name" value="RibonucZ/Hydroxyglut_hydro"/>
</dbReference>
<dbReference type="Gene3D" id="3.60.15.10">
    <property type="entry name" value="Ribonuclease Z/Hydroxyacylglutathione hydrolase-like"/>
    <property type="match status" value="1"/>
</dbReference>
<dbReference type="EMBL" id="FNET01000012">
    <property type="protein sequence ID" value="SDL62973.1"/>
    <property type="molecule type" value="Genomic_DNA"/>
</dbReference>
<sequence>MINDSCLNATKSRPAALEYLEGIGVDCGSSVDLVVASHWHDDHIRGMAQVVDTCSSATFVCSTALRSDEFVQLVSAAEPEMSLGSGLSEFRKVMDIVVGRRNSGVQNPVKFAQADMTIWSNPNRPAVRVHTLSPSSASTLHTFQEIGALIPSVESARLRVPKVQPNDTSVVVWVEFEFEQALLGADLEVVADDARGWAAICDSATRPNGSAGVYKVAHHGSVTGHYDGIYAQLLSALPISVLAPFSRGRTILPTEADRERLCSHSSEVYSTNTKISPVRLPRERLVGKTLKESNNKVEVVDPSFGHIRLRRRTDDPTWRVELRGHAGALCVA</sequence>
<organism evidence="1 2">
    <name type="scientific">Lentzea albidocapillata subsp. violacea</name>
    <dbReference type="NCBI Taxonomy" id="128104"/>
    <lineage>
        <taxon>Bacteria</taxon>
        <taxon>Bacillati</taxon>
        <taxon>Actinomycetota</taxon>
        <taxon>Actinomycetes</taxon>
        <taxon>Pseudonocardiales</taxon>
        <taxon>Pseudonocardiaceae</taxon>
        <taxon>Lentzea</taxon>
    </lineage>
</organism>
<evidence type="ECO:0000313" key="1">
    <source>
        <dbReference type="EMBL" id="SDL62973.1"/>
    </source>
</evidence>
<gene>
    <name evidence="1" type="ORF">SAMN04488074_112111</name>
</gene>
<dbReference type="Proteomes" id="UP000199682">
    <property type="component" value="Unassembled WGS sequence"/>
</dbReference>
<evidence type="ECO:0008006" key="3">
    <source>
        <dbReference type="Google" id="ProtNLM"/>
    </source>
</evidence>
<proteinExistence type="predicted"/>
<name>A0A1G9LM98_9PSEU</name>
<dbReference type="SUPFAM" id="SSF56281">
    <property type="entry name" value="Metallo-hydrolase/oxidoreductase"/>
    <property type="match status" value="1"/>
</dbReference>
<protein>
    <recommendedName>
        <fullName evidence="3">Metal-dependent hydrolase, beta-lactamase superfamily II</fullName>
    </recommendedName>
</protein>
<dbReference type="PANTHER" id="PTHR30619">
    <property type="entry name" value="DNA INTERNALIZATION/COMPETENCE PROTEIN COMEC/REC2"/>
    <property type="match status" value="1"/>
</dbReference>
<dbReference type="AlphaFoldDB" id="A0A1G9LM98"/>